<proteinExistence type="inferred from homology"/>
<evidence type="ECO:0000313" key="8">
    <source>
        <dbReference type="Proteomes" id="UP000610960"/>
    </source>
</evidence>
<accession>A0A830GVP4</accession>
<dbReference type="InterPro" id="IPR036351">
    <property type="entry name" value="Ribosomal_eL32_sf"/>
</dbReference>
<dbReference type="OrthoDB" id="372100at2157"/>
<dbReference type="CDD" id="cd00513">
    <property type="entry name" value="Ribosomal_L32_L32e"/>
    <property type="match status" value="1"/>
</dbReference>
<protein>
    <recommendedName>
        <fullName evidence="4 5">Large ribosomal subunit protein eL32</fullName>
    </recommendedName>
</protein>
<dbReference type="PANTHER" id="PTHR23413">
    <property type="entry name" value="60S RIBOSOMAL PROTEIN L32 AND DNA-DIRECTED RNA POLYMERASE II, SUBUNIT N"/>
    <property type="match status" value="1"/>
</dbReference>
<reference evidence="7" key="2">
    <citation type="submission" date="2020-09" db="EMBL/GenBank/DDBJ databases">
        <authorList>
            <person name="Sun Q."/>
            <person name="Ohkuma M."/>
        </authorList>
    </citation>
    <scope>NUCLEOTIDE SEQUENCE</scope>
    <source>
        <strain evidence="7">JCM 10088</strain>
    </source>
</reference>
<keyword evidence="3 5" id="KW-0687">Ribonucleoprotein</keyword>
<evidence type="ECO:0000313" key="7">
    <source>
        <dbReference type="EMBL" id="GGP21262.1"/>
    </source>
</evidence>
<dbReference type="RefSeq" id="WP_188596566.1">
    <property type="nucleotide sequence ID" value="NZ_BMNL01000003.1"/>
</dbReference>
<comment type="similarity">
    <text evidence="1 5">Belongs to the eukaryotic ribosomal protein eL32 family.</text>
</comment>
<reference evidence="7" key="1">
    <citation type="journal article" date="2014" name="Int. J. Syst. Evol. Microbiol.">
        <title>Complete genome sequence of Corynebacterium casei LMG S-19264T (=DSM 44701T), isolated from a smear-ripened cheese.</title>
        <authorList>
            <consortium name="US DOE Joint Genome Institute (JGI-PGF)"/>
            <person name="Walter F."/>
            <person name="Albersmeier A."/>
            <person name="Kalinowski J."/>
            <person name="Ruckert C."/>
        </authorList>
    </citation>
    <scope>NUCLEOTIDE SEQUENCE</scope>
    <source>
        <strain evidence="7">JCM 10088</strain>
    </source>
</reference>
<evidence type="ECO:0000256" key="3">
    <source>
        <dbReference type="ARBA" id="ARBA00023274"/>
    </source>
</evidence>
<sequence>MADDAQRSIQDKLRELGKKRPELSPAEARLIRLRLLMERREPKWMRMNSWLNRKLQGAWRRPKSLDNKIKKQRKGYPPLVKSGYGKPKLVRGLHPTGYEEVIVHNVKELDSIDPRRQAIRIARTIGLRKRIEIIRKATEKGIRVLNATKEAVSRIQEQ</sequence>
<dbReference type="SMART" id="SM01393">
    <property type="entry name" value="Ribosomal_L32e"/>
    <property type="match status" value="1"/>
</dbReference>
<comment type="caution">
    <text evidence="7">The sequence shown here is derived from an EMBL/GenBank/DDBJ whole genome shotgun (WGS) entry which is preliminary data.</text>
</comment>
<evidence type="ECO:0000256" key="6">
    <source>
        <dbReference type="SAM" id="MobiDB-lite"/>
    </source>
</evidence>
<dbReference type="PANTHER" id="PTHR23413:SF1">
    <property type="entry name" value="RIBOSOMAL PROTEIN L32"/>
    <property type="match status" value="1"/>
</dbReference>
<evidence type="ECO:0000256" key="1">
    <source>
        <dbReference type="ARBA" id="ARBA00008431"/>
    </source>
</evidence>
<evidence type="ECO:0000256" key="5">
    <source>
        <dbReference type="HAMAP-Rule" id="MF_00810"/>
    </source>
</evidence>
<organism evidence="7 8">
    <name type="scientific">Thermocladium modestius</name>
    <dbReference type="NCBI Taxonomy" id="62609"/>
    <lineage>
        <taxon>Archaea</taxon>
        <taxon>Thermoproteota</taxon>
        <taxon>Thermoprotei</taxon>
        <taxon>Thermoproteales</taxon>
        <taxon>Thermoproteaceae</taxon>
        <taxon>Thermocladium</taxon>
    </lineage>
</organism>
<evidence type="ECO:0000256" key="4">
    <source>
        <dbReference type="ARBA" id="ARBA00035229"/>
    </source>
</evidence>
<dbReference type="NCBIfam" id="NF006332">
    <property type="entry name" value="PRK08562.1"/>
    <property type="match status" value="1"/>
</dbReference>
<dbReference type="HAMAP" id="MF_00810">
    <property type="entry name" value="Ribosomal_eL32"/>
    <property type="match status" value="1"/>
</dbReference>
<dbReference type="InterPro" id="IPR001515">
    <property type="entry name" value="Ribosomal_eL32"/>
</dbReference>
<dbReference type="GO" id="GO:0022625">
    <property type="term" value="C:cytosolic large ribosomal subunit"/>
    <property type="evidence" value="ECO:0007669"/>
    <property type="project" value="TreeGrafter"/>
</dbReference>
<name>A0A830GVP4_9CREN</name>
<dbReference type="Pfam" id="PF01655">
    <property type="entry name" value="Ribosomal_L32e"/>
    <property type="match status" value="1"/>
</dbReference>
<feature type="region of interest" description="Disordered" evidence="6">
    <location>
        <begin position="62"/>
        <end position="81"/>
    </location>
</feature>
<evidence type="ECO:0000256" key="2">
    <source>
        <dbReference type="ARBA" id="ARBA00022980"/>
    </source>
</evidence>
<dbReference type="GO" id="GO:0006412">
    <property type="term" value="P:translation"/>
    <property type="evidence" value="ECO:0007669"/>
    <property type="project" value="UniProtKB-UniRule"/>
</dbReference>
<dbReference type="SUPFAM" id="SSF52042">
    <property type="entry name" value="Ribosomal protein L32e"/>
    <property type="match status" value="1"/>
</dbReference>
<keyword evidence="2 5" id="KW-0689">Ribosomal protein</keyword>
<dbReference type="InterPro" id="IPR023654">
    <property type="entry name" value="Ribosomal_eL32_arc"/>
</dbReference>
<dbReference type="AlphaFoldDB" id="A0A830GVP4"/>
<gene>
    <name evidence="5" type="primary">rpl32e</name>
    <name evidence="7" type="ORF">GCM10007981_12360</name>
</gene>
<dbReference type="EMBL" id="BMNL01000003">
    <property type="protein sequence ID" value="GGP21262.1"/>
    <property type="molecule type" value="Genomic_DNA"/>
</dbReference>
<dbReference type="GO" id="GO:0003735">
    <property type="term" value="F:structural constituent of ribosome"/>
    <property type="evidence" value="ECO:0007669"/>
    <property type="project" value="InterPro"/>
</dbReference>
<dbReference type="Proteomes" id="UP000610960">
    <property type="component" value="Unassembled WGS sequence"/>
</dbReference>
<keyword evidence="8" id="KW-1185">Reference proteome</keyword>
<feature type="region of interest" description="Disordered" evidence="6">
    <location>
        <begin position="1"/>
        <end position="20"/>
    </location>
</feature>